<evidence type="ECO:0000256" key="1">
    <source>
        <dbReference type="SAM" id="Phobius"/>
    </source>
</evidence>
<evidence type="ECO:0000313" key="3">
    <source>
        <dbReference type="Proteomes" id="UP000179106"/>
    </source>
</evidence>
<dbReference type="STRING" id="1802126.A3B25_00270"/>
<dbReference type="AlphaFoldDB" id="A0A1G2GS13"/>
<name>A0A1G2GS13_9BACT</name>
<evidence type="ECO:0000313" key="2">
    <source>
        <dbReference type="EMBL" id="OGZ52954.1"/>
    </source>
</evidence>
<dbReference type="SUPFAM" id="SSF54523">
    <property type="entry name" value="Pili subunits"/>
    <property type="match status" value="1"/>
</dbReference>
<organism evidence="2 3">
    <name type="scientific">Candidatus Ryanbacteria bacterium RIFCSPLOWO2_01_FULL_48_26</name>
    <dbReference type="NCBI Taxonomy" id="1802126"/>
    <lineage>
        <taxon>Bacteria</taxon>
        <taxon>Candidatus Ryaniibacteriota</taxon>
    </lineage>
</organism>
<gene>
    <name evidence="2" type="ORF">A3B25_00270</name>
</gene>
<evidence type="ECO:0008006" key="4">
    <source>
        <dbReference type="Google" id="ProtNLM"/>
    </source>
</evidence>
<accession>A0A1G2GS13</accession>
<keyword evidence="1" id="KW-1133">Transmembrane helix</keyword>
<comment type="caution">
    <text evidence="2">The sequence shown here is derived from an EMBL/GenBank/DDBJ whole genome shotgun (WGS) entry which is preliminary data.</text>
</comment>
<dbReference type="PROSITE" id="PS00409">
    <property type="entry name" value="PROKAR_NTER_METHYL"/>
    <property type="match status" value="1"/>
</dbReference>
<keyword evidence="1" id="KW-0472">Membrane</keyword>
<proteinExistence type="predicted"/>
<dbReference type="Proteomes" id="UP000179106">
    <property type="component" value="Unassembled WGS sequence"/>
</dbReference>
<dbReference type="InterPro" id="IPR045584">
    <property type="entry name" value="Pilin-like"/>
</dbReference>
<protein>
    <recommendedName>
        <fullName evidence="4">Prepilin-type N-terminal cleavage/methylation domain-containing protein</fullName>
    </recommendedName>
</protein>
<keyword evidence="1" id="KW-0812">Transmembrane</keyword>
<dbReference type="EMBL" id="MHNW01000036">
    <property type="protein sequence ID" value="OGZ52954.1"/>
    <property type="molecule type" value="Genomic_DNA"/>
</dbReference>
<reference evidence="2 3" key="1">
    <citation type="journal article" date="2016" name="Nat. Commun.">
        <title>Thousands of microbial genomes shed light on interconnected biogeochemical processes in an aquifer system.</title>
        <authorList>
            <person name="Anantharaman K."/>
            <person name="Brown C.T."/>
            <person name="Hug L.A."/>
            <person name="Sharon I."/>
            <person name="Castelle C.J."/>
            <person name="Probst A.J."/>
            <person name="Thomas B.C."/>
            <person name="Singh A."/>
            <person name="Wilkins M.J."/>
            <person name="Karaoz U."/>
            <person name="Brodie E.L."/>
            <person name="Williams K.H."/>
            <person name="Hubbard S.S."/>
            <person name="Banfield J.F."/>
        </authorList>
    </citation>
    <scope>NUCLEOTIDE SEQUENCE [LARGE SCALE GENOMIC DNA]</scope>
</reference>
<dbReference type="InterPro" id="IPR012902">
    <property type="entry name" value="N_methyl_site"/>
</dbReference>
<sequence length="294" mass="32225">MKLMKKNSCAEDFTFTPNVKQKSFLAKKMRVVKVAVKEFVLGDGIRPHLKNPISTNMTRFSAAKHLFLLEIARYSSSESVFFARKSCSSLPKAIFEMGSTRKEASHWVRGFTLIELVVSASIFIIIATVAVGGFVGALRAQRQVAALIAANNNVSLALEQMAREIRTGRNFCEPSCTTLNSGKSFSELTFINERGECIAYRKSVGGVVIERGVSLACNSTYDFQPITGQNAFVWSLDFFLSGQGGAYDPLGDDSIVNQWPTRVTVAVRVSANEKGISEGAIRLQTTVSSRQPDN</sequence>
<feature type="transmembrane region" description="Helical" evidence="1">
    <location>
        <begin position="111"/>
        <end position="138"/>
    </location>
</feature>